<reference evidence="1" key="1">
    <citation type="journal article" date="2023" name="Science">
        <title>Genome structures resolve the early diversification of teleost fishes.</title>
        <authorList>
            <person name="Parey E."/>
            <person name="Louis A."/>
            <person name="Montfort J."/>
            <person name="Bouchez O."/>
            <person name="Roques C."/>
            <person name="Iampietro C."/>
            <person name="Lluch J."/>
            <person name="Castinel A."/>
            <person name="Donnadieu C."/>
            <person name="Desvignes T."/>
            <person name="Floi Bucao C."/>
            <person name="Jouanno E."/>
            <person name="Wen M."/>
            <person name="Mejri S."/>
            <person name="Dirks R."/>
            <person name="Jansen H."/>
            <person name="Henkel C."/>
            <person name="Chen W.J."/>
            <person name="Zahm M."/>
            <person name="Cabau C."/>
            <person name="Klopp C."/>
            <person name="Thompson A.W."/>
            <person name="Robinson-Rechavi M."/>
            <person name="Braasch I."/>
            <person name="Lecointre G."/>
            <person name="Bobe J."/>
            <person name="Postlethwait J.H."/>
            <person name="Berthelot C."/>
            <person name="Roest Crollius H."/>
            <person name="Guiguen Y."/>
        </authorList>
    </citation>
    <scope>NUCLEOTIDE SEQUENCE</scope>
    <source>
        <strain evidence="1">NC1722</strain>
    </source>
</reference>
<evidence type="ECO:0000313" key="1">
    <source>
        <dbReference type="EMBL" id="KAJ8418948.1"/>
    </source>
</evidence>
<dbReference type="EMBL" id="JAINUG010000001">
    <property type="protein sequence ID" value="KAJ8418948.1"/>
    <property type="molecule type" value="Genomic_DNA"/>
</dbReference>
<keyword evidence="2" id="KW-1185">Reference proteome</keyword>
<protein>
    <submittedName>
        <fullName evidence="1">Uncharacterized protein</fullName>
    </submittedName>
</protein>
<proteinExistence type="predicted"/>
<evidence type="ECO:0000313" key="2">
    <source>
        <dbReference type="Proteomes" id="UP001221898"/>
    </source>
</evidence>
<dbReference type="Proteomes" id="UP001221898">
    <property type="component" value="Unassembled WGS sequence"/>
</dbReference>
<dbReference type="AlphaFoldDB" id="A0AAD7X3S6"/>
<comment type="caution">
    <text evidence="1">The sequence shown here is derived from an EMBL/GenBank/DDBJ whole genome shotgun (WGS) entry which is preliminary data.</text>
</comment>
<feature type="non-terminal residue" evidence="1">
    <location>
        <position position="1"/>
    </location>
</feature>
<accession>A0AAD7X3S6</accession>
<sequence length="98" mass="11178">MKKRVEVKKSRRHPFRILNAAHSPTKLSIVKQEASSDEELYASLPAEGDLEEEVKNTAGCHLWQNRSPNFLAERRFNAAVAPMEPYCAICTLFSPYTR</sequence>
<organism evidence="1 2">
    <name type="scientific">Aldrovandia affinis</name>
    <dbReference type="NCBI Taxonomy" id="143900"/>
    <lineage>
        <taxon>Eukaryota</taxon>
        <taxon>Metazoa</taxon>
        <taxon>Chordata</taxon>
        <taxon>Craniata</taxon>
        <taxon>Vertebrata</taxon>
        <taxon>Euteleostomi</taxon>
        <taxon>Actinopterygii</taxon>
        <taxon>Neopterygii</taxon>
        <taxon>Teleostei</taxon>
        <taxon>Notacanthiformes</taxon>
        <taxon>Halosauridae</taxon>
        <taxon>Aldrovandia</taxon>
    </lineage>
</organism>
<gene>
    <name evidence="1" type="ORF">AAFF_G00004470</name>
</gene>
<name>A0AAD7X3S6_9TELE</name>